<proteinExistence type="predicted"/>
<dbReference type="InParanoid" id="A0A316VGM1"/>
<protein>
    <submittedName>
        <fullName evidence="1">Uncharacterized protein</fullName>
    </submittedName>
</protein>
<evidence type="ECO:0000313" key="2">
    <source>
        <dbReference type="Proteomes" id="UP000245771"/>
    </source>
</evidence>
<dbReference type="EMBL" id="KZ819603">
    <property type="protein sequence ID" value="PWN34645.1"/>
    <property type="molecule type" value="Genomic_DNA"/>
</dbReference>
<accession>A0A316VGM1</accession>
<organism evidence="1 2">
    <name type="scientific">Meira miltonrushii</name>
    <dbReference type="NCBI Taxonomy" id="1280837"/>
    <lineage>
        <taxon>Eukaryota</taxon>
        <taxon>Fungi</taxon>
        <taxon>Dikarya</taxon>
        <taxon>Basidiomycota</taxon>
        <taxon>Ustilaginomycotina</taxon>
        <taxon>Exobasidiomycetes</taxon>
        <taxon>Exobasidiales</taxon>
        <taxon>Brachybasidiaceae</taxon>
        <taxon>Meira</taxon>
    </lineage>
</organism>
<dbReference type="GeneID" id="37022111"/>
<dbReference type="Proteomes" id="UP000245771">
    <property type="component" value="Unassembled WGS sequence"/>
</dbReference>
<keyword evidence="2" id="KW-1185">Reference proteome</keyword>
<evidence type="ECO:0000313" key="1">
    <source>
        <dbReference type="EMBL" id="PWN34645.1"/>
    </source>
</evidence>
<sequence>MSITRVLAGPVLGTAAAGLVLYGAGSSLAIRTHQVTDTLHSSSRNLRRLAEVDDTQDLLKTLDVAPENEVLASKLDQSKQNIENALPSAYQRPSEQSLTEQIKARWNEKLIALTNVISETDLDKIVSSISNAGSFVYSKVSGQTITTPDINPTGPASTFASNLRALAPTAPQAATLRDPVVPLPDARLYAPNTHYVGQGASLR</sequence>
<gene>
    <name evidence="1" type="ORF">FA14DRAFT_171411</name>
</gene>
<dbReference type="OrthoDB" id="3351759at2759"/>
<dbReference type="RefSeq" id="XP_025354947.1">
    <property type="nucleotide sequence ID" value="XM_025500330.1"/>
</dbReference>
<name>A0A316VGM1_9BASI</name>
<reference evidence="1 2" key="1">
    <citation type="journal article" date="2018" name="Mol. Biol. Evol.">
        <title>Broad Genomic Sampling Reveals a Smut Pathogenic Ancestry of the Fungal Clade Ustilaginomycotina.</title>
        <authorList>
            <person name="Kijpornyongpan T."/>
            <person name="Mondo S.J."/>
            <person name="Barry K."/>
            <person name="Sandor L."/>
            <person name="Lee J."/>
            <person name="Lipzen A."/>
            <person name="Pangilinan J."/>
            <person name="LaButti K."/>
            <person name="Hainaut M."/>
            <person name="Henrissat B."/>
            <person name="Grigoriev I.V."/>
            <person name="Spatafora J.W."/>
            <person name="Aime M.C."/>
        </authorList>
    </citation>
    <scope>NUCLEOTIDE SEQUENCE [LARGE SCALE GENOMIC DNA]</scope>
    <source>
        <strain evidence="1 2">MCA 3882</strain>
    </source>
</reference>
<dbReference type="AlphaFoldDB" id="A0A316VGM1"/>